<evidence type="ECO:0000313" key="3">
    <source>
        <dbReference type="Proteomes" id="UP000007652"/>
    </source>
</evidence>
<sequence length="44" mass="5406">MKHLRRLTREQKVFLSRQGLKPKEYKLERKDADSYTFYTCQQAN</sequence>
<protein>
    <recommendedName>
        <fullName evidence="1">DUF6906 domain-containing protein</fullName>
    </recommendedName>
</protein>
<accession>I7LFY9</accession>
<dbReference type="InterPro" id="IPR054201">
    <property type="entry name" value="DUF6906"/>
</dbReference>
<gene>
    <name evidence="2" type="ORF">CAAU_0776</name>
</gene>
<dbReference type="EMBL" id="CAKP01000036">
    <property type="protein sequence ID" value="CCJ32860.1"/>
    <property type="molecule type" value="Genomic_DNA"/>
</dbReference>
<dbReference type="Proteomes" id="UP000007652">
    <property type="component" value="Unassembled WGS sequence"/>
</dbReference>
<proteinExistence type="predicted"/>
<reference evidence="2 3" key="1">
    <citation type="journal article" date="2011" name="J. Bacteriol.">
        <title>Draft genome sequence of Caloramator australicus strain RC3T, a thermoanaerobe from the Great Artesian Basin of Australia.</title>
        <authorList>
            <person name="Ogg C.D."/>
            <person name="Patel B.K.C."/>
        </authorList>
    </citation>
    <scope>NUCLEOTIDE SEQUENCE [LARGE SCALE GENOMIC DNA]</scope>
    <source>
        <strain evidence="2 3">RC3</strain>
    </source>
</reference>
<evidence type="ECO:0000259" key="1">
    <source>
        <dbReference type="Pfam" id="PF21847"/>
    </source>
</evidence>
<comment type="caution">
    <text evidence="2">The sequence shown here is derived from an EMBL/GenBank/DDBJ whole genome shotgun (WGS) entry which is preliminary data.</text>
</comment>
<dbReference type="RefSeq" id="WP_008908136.1">
    <property type="nucleotide sequence ID" value="NZ_CAKP01000036.1"/>
</dbReference>
<dbReference type="AlphaFoldDB" id="I7LFY9"/>
<dbReference type="Pfam" id="PF21847">
    <property type="entry name" value="DUF6906"/>
    <property type="match status" value="1"/>
</dbReference>
<organism evidence="2 3">
    <name type="scientific">Caloramator australicus RC3</name>
    <dbReference type="NCBI Taxonomy" id="857293"/>
    <lineage>
        <taxon>Bacteria</taxon>
        <taxon>Bacillati</taxon>
        <taxon>Bacillota</taxon>
        <taxon>Clostridia</taxon>
        <taxon>Eubacteriales</taxon>
        <taxon>Clostridiaceae</taxon>
        <taxon>Caloramator</taxon>
    </lineage>
</organism>
<feature type="domain" description="DUF6906" evidence="1">
    <location>
        <begin position="1"/>
        <end position="36"/>
    </location>
</feature>
<name>I7LFY9_9CLOT</name>
<evidence type="ECO:0000313" key="2">
    <source>
        <dbReference type="EMBL" id="CCJ32860.1"/>
    </source>
</evidence>
<dbReference type="STRING" id="857293.CAAU_0776"/>
<keyword evidence="3" id="KW-1185">Reference proteome</keyword>